<dbReference type="EMBL" id="JBHPBY010000698">
    <property type="protein sequence ID" value="MFC1854055.1"/>
    <property type="molecule type" value="Genomic_DNA"/>
</dbReference>
<organism evidence="2 3">
    <name type="scientific">candidate division CSSED10-310 bacterium</name>
    <dbReference type="NCBI Taxonomy" id="2855610"/>
    <lineage>
        <taxon>Bacteria</taxon>
        <taxon>Bacteria division CSSED10-310</taxon>
    </lineage>
</organism>
<feature type="domain" description="Peptidase C39-like" evidence="1">
    <location>
        <begin position="357"/>
        <end position="513"/>
    </location>
</feature>
<dbReference type="PANTHER" id="PTHR36842">
    <property type="entry name" value="PROTEIN TOLB HOMOLOG"/>
    <property type="match status" value="1"/>
</dbReference>
<dbReference type="Gene3D" id="3.90.70.10">
    <property type="entry name" value="Cysteine proteinases"/>
    <property type="match status" value="1"/>
</dbReference>
<evidence type="ECO:0000259" key="1">
    <source>
        <dbReference type="Pfam" id="PF13529"/>
    </source>
</evidence>
<dbReference type="Gene3D" id="2.120.10.30">
    <property type="entry name" value="TolB, C-terminal domain"/>
    <property type="match status" value="2"/>
</dbReference>
<feature type="non-terminal residue" evidence="2">
    <location>
        <position position="541"/>
    </location>
</feature>
<dbReference type="InterPro" id="IPR039564">
    <property type="entry name" value="Peptidase_C39-like"/>
</dbReference>
<evidence type="ECO:0000313" key="3">
    <source>
        <dbReference type="Proteomes" id="UP001594351"/>
    </source>
</evidence>
<sequence length="541" mass="60745">MVSENYPYPIFLVGLIIVLWCPLVYSDTLYPNVQWSPHGDHLIISDFYSHQFLILDLKSSDSIAIKGTLTGGSQATWSPDGSRIGFKIVRELPDGSRGQTAAIFDVNTRQVIPLYPLVPRAGNPDFSQEGAIAFTIGKQMLILDQNLIHLKTIDLPAYANTIAFSPDGRHIIYNDEHDVLFQVDLRNDSHARITESGQGYCRPDWSPDGEKVLLNSISGELLIINPEQDTRIKLGPALHPIWTRDSRAVLASRRILHDEHLIGIDMVQCSEEGNCQVIFSQQDVLPLPKAINPTGDILCFQSQGEFYLLDLSQPERASSLQNLVIPTAVSEIEIPRVSTAVREFSLSPRALSIIGSVPYHHQQYCTKLTLAVACGATSATMAIAYYDKFNYWDFTATTPFTHTSHYGNYVSEIYTYNGFTFNIWGEISSEPTYGAHGYIWQDPVDTKTHMMEYIEYHDIDSAVDWSPTWSELQTKVGERHPFVLLSLITESGHYKTVVGYHLGQHTAIFNDPYGNKNDDPYKDFNGACVSYDWPGYNNGFA</sequence>
<reference evidence="2 3" key="1">
    <citation type="submission" date="2024-09" db="EMBL/GenBank/DDBJ databases">
        <title>Laminarin stimulates single cell rates of sulfate reduction while oxygen inhibits transcriptomic activity in coastal marine sediment.</title>
        <authorList>
            <person name="Lindsay M."/>
            <person name="Orcutt B."/>
            <person name="Emerson D."/>
            <person name="Stepanauskas R."/>
            <person name="D'Angelo T."/>
        </authorList>
    </citation>
    <scope>NUCLEOTIDE SEQUENCE [LARGE SCALE GENOMIC DNA]</scope>
    <source>
        <strain evidence="2">SAG AM-311-K15</strain>
    </source>
</reference>
<proteinExistence type="predicted"/>
<dbReference type="SUPFAM" id="SSF82171">
    <property type="entry name" value="DPP6 N-terminal domain-like"/>
    <property type="match status" value="1"/>
</dbReference>
<dbReference type="PANTHER" id="PTHR36842:SF1">
    <property type="entry name" value="PROTEIN TOLB"/>
    <property type="match status" value="1"/>
</dbReference>
<dbReference type="Pfam" id="PF13529">
    <property type="entry name" value="Peptidase_C39_2"/>
    <property type="match status" value="1"/>
</dbReference>
<name>A0ABV6Z6K1_UNCC1</name>
<protein>
    <submittedName>
        <fullName evidence="2">C39 family peptidase</fullName>
    </submittedName>
</protein>
<keyword evidence="3" id="KW-1185">Reference proteome</keyword>
<accession>A0ABV6Z6K1</accession>
<dbReference type="Proteomes" id="UP001594351">
    <property type="component" value="Unassembled WGS sequence"/>
</dbReference>
<dbReference type="InterPro" id="IPR011042">
    <property type="entry name" value="6-blade_b-propeller_TolB-like"/>
</dbReference>
<comment type="caution">
    <text evidence="2">The sequence shown here is derived from an EMBL/GenBank/DDBJ whole genome shotgun (WGS) entry which is preliminary data.</text>
</comment>
<gene>
    <name evidence="2" type="ORF">ACFL27_28060</name>
</gene>
<evidence type="ECO:0000313" key="2">
    <source>
        <dbReference type="EMBL" id="MFC1854055.1"/>
    </source>
</evidence>